<evidence type="ECO:0000256" key="1">
    <source>
        <dbReference type="SAM" id="MobiDB-lite"/>
    </source>
</evidence>
<dbReference type="Proteomes" id="UP001148614">
    <property type="component" value="Unassembled WGS sequence"/>
</dbReference>
<evidence type="ECO:0000313" key="2">
    <source>
        <dbReference type="EMBL" id="KAJ3562668.1"/>
    </source>
</evidence>
<sequence length="97" mass="10136">MQTPLQVSYPPSSRAPEPPPPQGPGGYARYAGTPSSAPVPGRDPRRSGPSKKLHTRWVRQQGVPLTGTRPSGCTSSRTAPATTTAAISLTTTVETAR</sequence>
<proteinExistence type="predicted"/>
<evidence type="ECO:0000313" key="3">
    <source>
        <dbReference type="Proteomes" id="UP001148614"/>
    </source>
</evidence>
<organism evidence="2 3">
    <name type="scientific">Xylaria arbuscula</name>
    <dbReference type="NCBI Taxonomy" id="114810"/>
    <lineage>
        <taxon>Eukaryota</taxon>
        <taxon>Fungi</taxon>
        <taxon>Dikarya</taxon>
        <taxon>Ascomycota</taxon>
        <taxon>Pezizomycotina</taxon>
        <taxon>Sordariomycetes</taxon>
        <taxon>Xylariomycetidae</taxon>
        <taxon>Xylariales</taxon>
        <taxon>Xylariaceae</taxon>
        <taxon>Xylaria</taxon>
    </lineage>
</organism>
<protein>
    <submittedName>
        <fullName evidence="2">Uncharacterized protein</fullName>
    </submittedName>
</protein>
<feature type="region of interest" description="Disordered" evidence="1">
    <location>
        <begin position="1"/>
        <end position="80"/>
    </location>
</feature>
<reference evidence="2" key="1">
    <citation type="submission" date="2022-07" db="EMBL/GenBank/DDBJ databases">
        <title>Genome Sequence of Xylaria arbuscula.</title>
        <authorList>
            <person name="Buettner E."/>
        </authorList>
    </citation>
    <scope>NUCLEOTIDE SEQUENCE</scope>
    <source>
        <strain evidence="2">VT107</strain>
    </source>
</reference>
<name>A0A9W8N8N3_9PEZI</name>
<keyword evidence="3" id="KW-1185">Reference proteome</keyword>
<feature type="compositionally biased region" description="Basic residues" evidence="1">
    <location>
        <begin position="48"/>
        <end position="57"/>
    </location>
</feature>
<comment type="caution">
    <text evidence="2">The sequence shown here is derived from an EMBL/GenBank/DDBJ whole genome shotgun (WGS) entry which is preliminary data.</text>
</comment>
<dbReference type="AlphaFoldDB" id="A0A9W8N8N3"/>
<accession>A0A9W8N8N3</accession>
<gene>
    <name evidence="2" type="ORF">NPX13_g8476</name>
</gene>
<dbReference type="EMBL" id="JANPWZ010001869">
    <property type="protein sequence ID" value="KAJ3562668.1"/>
    <property type="molecule type" value="Genomic_DNA"/>
</dbReference>